<dbReference type="KEGG" id="vg:77948244"/>
<proteinExistence type="predicted"/>
<dbReference type="EMBL" id="MG873442">
    <property type="protein sequence ID" value="AVJ48132.1"/>
    <property type="molecule type" value="Genomic_DNA"/>
</dbReference>
<dbReference type="Proteomes" id="UP000240649">
    <property type="component" value="Segment"/>
</dbReference>
<evidence type="ECO:0000313" key="1">
    <source>
        <dbReference type="EMBL" id="AVJ48132.1"/>
    </source>
</evidence>
<evidence type="ECO:0000313" key="2">
    <source>
        <dbReference type="Proteomes" id="UP000240649"/>
    </source>
</evidence>
<name>A0A2P1CA92_9CAUD</name>
<protein>
    <submittedName>
        <fullName evidence="1">Uncharacterized protein</fullName>
    </submittedName>
</protein>
<organism evidence="1 2">
    <name type="scientific">Salmonella phage SE131</name>
    <dbReference type="NCBI Taxonomy" id="2081631"/>
    <lineage>
        <taxon>Viruses</taxon>
        <taxon>Duplodnaviria</taxon>
        <taxon>Heunggongvirae</taxon>
        <taxon>Uroviricota</taxon>
        <taxon>Caudoviricetes</taxon>
        <taxon>Grimontviridae</taxon>
        <taxon>Moazamivirus</taxon>
        <taxon>Moazamivirus SE131</taxon>
    </lineage>
</organism>
<accession>A0A2P1CA92</accession>
<sequence>MFRVDLKSYEARSIHRSALLPSNQMVNYRGVIMAKLNATQTLILESVKNFREGSRGLVKSFEVVVSDYWGKDSCNPANIEFFVNAIKRFPQLQKAVINDLLPRMAKLTIKLDKDNTSADKKEKAYTVVNWKHDPAKGEVATTKEEKVAFRTFVKSFIEAEHTSLLHDKKTVARTEKSYDLEKSAKSIRSSIQSQITAAIEGGANIDVLRNIALKAVSDMFAADNVRELRNKAEKKAA</sequence>
<reference evidence="1 2" key="1">
    <citation type="submission" date="2018-01" db="EMBL/GenBank/DDBJ databases">
        <title>Draft Genome Sequence of Salmonella Enteritidis Phage SE131.</title>
        <authorList>
            <person name="Kim Y."/>
            <person name="Han B.K."/>
            <person name="Kim H."/>
            <person name="Kim D."/>
        </authorList>
    </citation>
    <scope>NUCLEOTIDE SEQUENCE [LARGE SCALE GENOMIC DNA]</scope>
</reference>
<keyword evidence="2" id="KW-1185">Reference proteome</keyword>
<dbReference type="RefSeq" id="YP_010671981.1">
    <property type="nucleotide sequence ID" value="NC_070974.1"/>
</dbReference>
<dbReference type="GeneID" id="77948244"/>